<dbReference type="InterPro" id="IPR035979">
    <property type="entry name" value="RBD_domain_sf"/>
</dbReference>
<dbReference type="GeneTree" id="ENSGT00940000160550"/>
<dbReference type="Proteomes" id="UP000694388">
    <property type="component" value="Unplaced"/>
</dbReference>
<feature type="domain" description="RRM" evidence="4">
    <location>
        <begin position="42"/>
        <end position="113"/>
    </location>
</feature>
<dbReference type="PROSITE" id="PS50102">
    <property type="entry name" value="RRM"/>
    <property type="match status" value="2"/>
</dbReference>
<dbReference type="Ensembl" id="ENSEBUT00000004696.1">
    <property type="protein sequence ID" value="ENSEBUP00000004270.1"/>
    <property type="gene ID" value="ENSEBUG00000003030.1"/>
</dbReference>
<dbReference type="Pfam" id="PF00076">
    <property type="entry name" value="RRM_1"/>
    <property type="match status" value="2"/>
</dbReference>
<sequence>MSSVARGSSLCSASGMHSKQALHSAEVSERVDESLREMQNRRKLILKNVDPDVKEEELRELLDGFDIRYLFINRNKGVAFVTLGSGEEAKEALSFLQSANLCGKQISILLHSTDALLCITGLPPSLSQKCFKELVRPYGGLERCWIVYSPETGHSKGYGFVEFMKRDGASRAHAALMGEKTPVSVAGSLQIQISWADTTTLSEENQHSSCLLLSPLPPSLRTPMALTSLFPADNTPTYCQAAEVCGKGLAVAEFPTWQLAEKAWTSLGSGELFRVFCKPDGGNKRSSGDIGPGVGVDLMAAFCCPGVPGPSCLAAVIAAQSKRGPSILPLLPDPIPTPPDLSIGLGDTPKALASCGPLSPAVVTTLLQAALQSPHLLANPAWLQSVLKSGQPVTSPTLPGQPNDKPGLLGEPPQHLQHPHRPLLPADMLRETALTERIGWREIEEEDDRATWRRAGLLGDGEGRWGSDVDARWGRDVDGRWGRDGETMLGRERVGIWGEEGEGKWHSGGQRWGRHQEESLGRGEGERWNAGGGGVGVSGGGGGGGGGDASWRRWNQESWVRDGERWVRASEDSLDREGRWLRRDEGLTLSGMRADTWGRVLSNESWDKGGNGVWDSGVSEACRRAGRSTWPASLRHQQEHFEDPLQQLRNVFPDLPRLPVGTDIQCLPQEAKPGLLGAPPGPPLLPAIQDEWRSGVEWRNDEWFNKVCCLLPSLFIYFSFLLDLYLGTCLSLFSTQSIFWFI</sequence>
<reference evidence="5" key="2">
    <citation type="submission" date="2025-09" db="UniProtKB">
        <authorList>
            <consortium name="Ensembl"/>
        </authorList>
    </citation>
    <scope>IDENTIFICATION</scope>
</reference>
<evidence type="ECO:0000259" key="4">
    <source>
        <dbReference type="PROSITE" id="PS50102"/>
    </source>
</evidence>
<dbReference type="InterPro" id="IPR050502">
    <property type="entry name" value="Euk_RNA-bind_prot"/>
</dbReference>
<dbReference type="SUPFAM" id="SSF54928">
    <property type="entry name" value="RNA-binding domain, RBD"/>
    <property type="match status" value="1"/>
</dbReference>
<organism evidence="5 6">
    <name type="scientific">Eptatretus burgeri</name>
    <name type="common">Inshore hagfish</name>
    <dbReference type="NCBI Taxonomy" id="7764"/>
    <lineage>
        <taxon>Eukaryota</taxon>
        <taxon>Metazoa</taxon>
        <taxon>Chordata</taxon>
        <taxon>Craniata</taxon>
        <taxon>Vertebrata</taxon>
        <taxon>Cyclostomata</taxon>
        <taxon>Myxini</taxon>
        <taxon>Myxiniformes</taxon>
        <taxon>Myxinidae</taxon>
        <taxon>Eptatretinae</taxon>
        <taxon>Eptatretus</taxon>
    </lineage>
</organism>
<dbReference type="PANTHER" id="PTHR48025">
    <property type="entry name" value="OS02G0815200 PROTEIN"/>
    <property type="match status" value="1"/>
</dbReference>
<reference evidence="5" key="1">
    <citation type="submission" date="2025-08" db="UniProtKB">
        <authorList>
            <consortium name="Ensembl"/>
        </authorList>
    </citation>
    <scope>IDENTIFICATION</scope>
</reference>
<feature type="domain" description="RRM" evidence="4">
    <location>
        <begin position="115"/>
        <end position="198"/>
    </location>
</feature>
<feature type="compositionally biased region" description="Gly residues" evidence="3">
    <location>
        <begin position="530"/>
        <end position="548"/>
    </location>
</feature>
<dbReference type="InterPro" id="IPR000504">
    <property type="entry name" value="RRM_dom"/>
</dbReference>
<keyword evidence="6" id="KW-1185">Reference proteome</keyword>
<dbReference type="SMART" id="SM00360">
    <property type="entry name" value="RRM"/>
    <property type="match status" value="2"/>
</dbReference>
<evidence type="ECO:0000256" key="1">
    <source>
        <dbReference type="ARBA" id="ARBA00022884"/>
    </source>
</evidence>
<feature type="region of interest" description="Disordered" evidence="3">
    <location>
        <begin position="522"/>
        <end position="548"/>
    </location>
</feature>
<feature type="compositionally biased region" description="Polar residues" evidence="3">
    <location>
        <begin position="1"/>
        <end position="17"/>
    </location>
</feature>
<accession>A0A8C4ND58</accession>
<dbReference type="Gene3D" id="3.30.70.330">
    <property type="match status" value="2"/>
</dbReference>
<dbReference type="GO" id="GO:0005634">
    <property type="term" value="C:nucleus"/>
    <property type="evidence" value="ECO:0007669"/>
    <property type="project" value="TreeGrafter"/>
</dbReference>
<proteinExistence type="predicted"/>
<dbReference type="PANTHER" id="PTHR48025:SF1">
    <property type="entry name" value="RRM DOMAIN-CONTAINING PROTEIN"/>
    <property type="match status" value="1"/>
</dbReference>
<dbReference type="GO" id="GO:0003729">
    <property type="term" value="F:mRNA binding"/>
    <property type="evidence" value="ECO:0007669"/>
    <property type="project" value="TreeGrafter"/>
</dbReference>
<feature type="region of interest" description="Disordered" evidence="3">
    <location>
        <begin position="391"/>
        <end position="425"/>
    </location>
</feature>
<evidence type="ECO:0000256" key="2">
    <source>
        <dbReference type="PROSITE-ProRule" id="PRU00176"/>
    </source>
</evidence>
<dbReference type="AlphaFoldDB" id="A0A8C4ND58"/>
<protein>
    <submittedName>
        <fullName evidence="5">Ribonucleoprotein, PTB-binding 1</fullName>
    </submittedName>
</protein>
<feature type="compositionally biased region" description="Polar residues" evidence="3">
    <location>
        <begin position="391"/>
        <end position="400"/>
    </location>
</feature>
<dbReference type="InterPro" id="IPR012677">
    <property type="entry name" value="Nucleotide-bd_a/b_plait_sf"/>
</dbReference>
<feature type="region of interest" description="Disordered" evidence="3">
    <location>
        <begin position="1"/>
        <end position="25"/>
    </location>
</feature>
<evidence type="ECO:0000313" key="5">
    <source>
        <dbReference type="Ensembl" id="ENSEBUP00000004270.1"/>
    </source>
</evidence>
<keyword evidence="1 2" id="KW-0694">RNA-binding</keyword>
<name>A0A8C4ND58_EPTBU</name>
<evidence type="ECO:0000313" key="6">
    <source>
        <dbReference type="Proteomes" id="UP000694388"/>
    </source>
</evidence>
<evidence type="ECO:0000256" key="3">
    <source>
        <dbReference type="SAM" id="MobiDB-lite"/>
    </source>
</evidence>